<dbReference type="PANTHER" id="PTHR21600:SF44">
    <property type="entry name" value="RIBOSOMAL LARGE SUBUNIT PSEUDOURIDINE SYNTHASE D"/>
    <property type="match status" value="1"/>
</dbReference>
<evidence type="ECO:0000313" key="9">
    <source>
        <dbReference type="Proteomes" id="UP000294404"/>
    </source>
</evidence>
<evidence type="ECO:0000256" key="5">
    <source>
        <dbReference type="PROSITE-ProRule" id="PRU00182"/>
    </source>
</evidence>
<evidence type="ECO:0000256" key="3">
    <source>
        <dbReference type="ARBA" id="ARBA00036882"/>
    </source>
</evidence>
<dbReference type="InterPro" id="IPR020103">
    <property type="entry name" value="PsdUridine_synth_cat_dom_sf"/>
</dbReference>
<dbReference type="PROSITE" id="PS50889">
    <property type="entry name" value="S4"/>
    <property type="match status" value="1"/>
</dbReference>
<name>A0A451CY21_9GAMM</name>
<comment type="similarity">
    <text evidence="1 6">Belongs to the pseudouridine synthase RluA family.</text>
</comment>
<dbReference type="InterPro" id="IPR006224">
    <property type="entry name" value="PsdUridine_synth_RluA-like_CS"/>
</dbReference>
<sequence length="318" mass="37260">MIKLNFIVSLSTLKRSRLDKILVQHIPLVSRSCIQKWILLGYVSVNNTIITIPKKKIFLNDYISVNVKKNLQFIEIKKENIFLDIIFQDSAILILNKPPNLVVHLGYGHTSGTLLNALIFHYKKNRMLPRAGIVHRLDRNTSGLLVVARTIFAYHYMIRLFQQRKVIKEYDAIVIGRIECDGIINYPIRRNIYNRTMMAIGIGGKQAITYYKIITIFRNYTHVRIRIETGRMHQIRVHFSSIFHPVLGDHLYSRGIRPNVTSYSKLEYKTLIRFYRPALHSSMLQFVHPITFKLQTWTVSPPMDMIHLLHVLYSEDMK</sequence>
<dbReference type="EC" id="5.4.99.-" evidence="6"/>
<dbReference type="InterPro" id="IPR006225">
    <property type="entry name" value="PsdUridine_synth_RluC/D"/>
</dbReference>
<organism evidence="8 9">
    <name type="scientific">Buchnera aphidicola</name>
    <name type="common">Cinara cuneomaculata</name>
    <dbReference type="NCBI Taxonomy" id="1660040"/>
    <lineage>
        <taxon>Bacteria</taxon>
        <taxon>Pseudomonadati</taxon>
        <taxon>Pseudomonadota</taxon>
        <taxon>Gammaproteobacteria</taxon>
        <taxon>Enterobacterales</taxon>
        <taxon>Erwiniaceae</taxon>
        <taxon>Buchnera</taxon>
    </lineage>
</organism>
<dbReference type="GO" id="GO:0003723">
    <property type="term" value="F:RNA binding"/>
    <property type="evidence" value="ECO:0007669"/>
    <property type="project" value="UniProtKB-KW"/>
</dbReference>
<feature type="domain" description="RNA-binding S4" evidence="7">
    <location>
        <begin position="16"/>
        <end position="72"/>
    </location>
</feature>
<dbReference type="AlphaFoldDB" id="A0A451CY21"/>
<comment type="catalytic activity">
    <reaction evidence="6">
        <text>a uridine in RNA = a pseudouridine in RNA</text>
        <dbReference type="Rhea" id="RHEA:48348"/>
        <dbReference type="Rhea" id="RHEA-COMP:12068"/>
        <dbReference type="Rhea" id="RHEA-COMP:12069"/>
        <dbReference type="ChEBI" id="CHEBI:65314"/>
        <dbReference type="ChEBI" id="CHEBI:65315"/>
    </reaction>
</comment>
<evidence type="ECO:0000256" key="1">
    <source>
        <dbReference type="ARBA" id="ARBA00010876"/>
    </source>
</evidence>
<keyword evidence="5" id="KW-0694">RNA-binding</keyword>
<evidence type="ECO:0000256" key="2">
    <source>
        <dbReference type="ARBA" id="ARBA00023235"/>
    </source>
</evidence>
<feature type="active site" evidence="4">
    <location>
        <position position="138"/>
    </location>
</feature>
<dbReference type="EMBL" id="LR217695">
    <property type="protein sequence ID" value="VFP78246.1"/>
    <property type="molecule type" value="Genomic_DNA"/>
</dbReference>
<dbReference type="PROSITE" id="PS01129">
    <property type="entry name" value="PSI_RLU"/>
    <property type="match status" value="1"/>
</dbReference>
<evidence type="ECO:0000256" key="4">
    <source>
        <dbReference type="PIRSR" id="PIRSR606225-1"/>
    </source>
</evidence>
<dbReference type="CDD" id="cd02869">
    <property type="entry name" value="PseudoU_synth_RluA_like"/>
    <property type="match status" value="1"/>
</dbReference>
<dbReference type="Gene3D" id="3.10.290.10">
    <property type="entry name" value="RNA-binding S4 domain"/>
    <property type="match status" value="1"/>
</dbReference>
<comment type="catalytic activity">
    <reaction evidence="3">
        <text>uridine(1911/1915/1917) in 23S rRNA = pseudouridine(1911/1915/1917) in 23S rRNA</text>
        <dbReference type="Rhea" id="RHEA:42524"/>
        <dbReference type="Rhea" id="RHEA-COMP:10097"/>
        <dbReference type="Rhea" id="RHEA-COMP:10098"/>
        <dbReference type="ChEBI" id="CHEBI:65314"/>
        <dbReference type="ChEBI" id="CHEBI:65315"/>
        <dbReference type="EC" id="5.4.99.23"/>
    </reaction>
</comment>
<dbReference type="CDD" id="cd00165">
    <property type="entry name" value="S4"/>
    <property type="match status" value="1"/>
</dbReference>
<dbReference type="InterPro" id="IPR002942">
    <property type="entry name" value="S4_RNA-bd"/>
</dbReference>
<dbReference type="InterPro" id="IPR050188">
    <property type="entry name" value="RluA_PseudoU_synthase"/>
</dbReference>
<dbReference type="GO" id="GO:0160140">
    <property type="term" value="F:23S rRNA pseudouridine(1911/1915/1917) synthase activity"/>
    <property type="evidence" value="ECO:0007669"/>
    <property type="project" value="UniProtKB-EC"/>
</dbReference>
<dbReference type="PANTHER" id="PTHR21600">
    <property type="entry name" value="MITOCHONDRIAL RNA PSEUDOURIDINE SYNTHASE"/>
    <property type="match status" value="1"/>
</dbReference>
<dbReference type="SMART" id="SM00363">
    <property type="entry name" value="S4"/>
    <property type="match status" value="1"/>
</dbReference>
<accession>A0A451CY21</accession>
<evidence type="ECO:0000256" key="6">
    <source>
        <dbReference type="RuleBase" id="RU362028"/>
    </source>
</evidence>
<keyword evidence="2 6" id="KW-0413">Isomerase</keyword>
<dbReference type="Gene3D" id="3.30.2350.10">
    <property type="entry name" value="Pseudouridine synthase"/>
    <property type="match status" value="1"/>
</dbReference>
<dbReference type="InterPro" id="IPR006145">
    <property type="entry name" value="PsdUridine_synth_RsuA/RluA"/>
</dbReference>
<dbReference type="SUPFAM" id="SSF55120">
    <property type="entry name" value="Pseudouridine synthase"/>
    <property type="match status" value="1"/>
</dbReference>
<protein>
    <recommendedName>
        <fullName evidence="6">Pseudouridine synthase</fullName>
        <ecNumber evidence="6">5.4.99.-</ecNumber>
    </recommendedName>
</protein>
<dbReference type="NCBIfam" id="TIGR00005">
    <property type="entry name" value="rluA_subfam"/>
    <property type="match status" value="1"/>
</dbReference>
<dbReference type="InterPro" id="IPR036986">
    <property type="entry name" value="S4_RNA-bd_sf"/>
</dbReference>
<gene>
    <name evidence="8" type="primary">rluD</name>
    <name evidence="8" type="ORF">BUCICUMA2628_261</name>
</gene>
<dbReference type="Proteomes" id="UP000294404">
    <property type="component" value="Chromosome"/>
</dbReference>
<reference evidence="8 9" key="1">
    <citation type="submission" date="2019-02" db="EMBL/GenBank/DDBJ databases">
        <authorList>
            <person name="Manzano-Marin A."/>
            <person name="Manzano-Marin A."/>
        </authorList>
    </citation>
    <scope>NUCLEOTIDE SEQUENCE [LARGE SCALE GENOMIC DNA]</scope>
    <source>
        <strain evidence="8 9">BuCicuneomaculata</strain>
    </source>
</reference>
<dbReference type="SUPFAM" id="SSF55174">
    <property type="entry name" value="Alpha-L RNA-binding motif"/>
    <property type="match status" value="1"/>
</dbReference>
<evidence type="ECO:0000259" key="7">
    <source>
        <dbReference type="SMART" id="SM00363"/>
    </source>
</evidence>
<dbReference type="GO" id="GO:0000455">
    <property type="term" value="P:enzyme-directed rRNA pseudouridine synthesis"/>
    <property type="evidence" value="ECO:0007669"/>
    <property type="project" value="TreeGrafter"/>
</dbReference>
<proteinExistence type="inferred from homology"/>
<evidence type="ECO:0000313" key="8">
    <source>
        <dbReference type="EMBL" id="VFP78246.1"/>
    </source>
</evidence>
<dbReference type="Pfam" id="PF00849">
    <property type="entry name" value="PseudoU_synth_2"/>
    <property type="match status" value="1"/>
</dbReference>
<comment type="function">
    <text evidence="6">Responsible for synthesis of pseudouridine from uracil.</text>
</comment>
<dbReference type="Pfam" id="PF01479">
    <property type="entry name" value="S4"/>
    <property type="match status" value="1"/>
</dbReference>